<keyword evidence="3" id="KW-1185">Reference proteome</keyword>
<organism evidence="2 3">
    <name type="scientific">Actinoplanes utahensis</name>
    <dbReference type="NCBI Taxonomy" id="1869"/>
    <lineage>
        <taxon>Bacteria</taxon>
        <taxon>Bacillati</taxon>
        <taxon>Actinomycetota</taxon>
        <taxon>Actinomycetes</taxon>
        <taxon>Micromonosporales</taxon>
        <taxon>Micromonosporaceae</taxon>
        <taxon>Actinoplanes</taxon>
    </lineage>
</organism>
<dbReference type="eggNOG" id="ENOG502ZE1E">
    <property type="taxonomic scope" value="Bacteria"/>
</dbReference>
<evidence type="ECO:0000313" key="3">
    <source>
        <dbReference type="Proteomes" id="UP000054537"/>
    </source>
</evidence>
<evidence type="ECO:0000256" key="1">
    <source>
        <dbReference type="SAM" id="Phobius"/>
    </source>
</evidence>
<sequence>MSYPARGRSGARICTIIGFVCAVLAVLVYPVAFGLLAVALGLAGGFLGDRPLGWYAAAAGAGGAVLGLILAAAVLGS</sequence>
<proteinExistence type="predicted"/>
<accession>A0A0A6USZ7</accession>
<reference evidence="2 3" key="1">
    <citation type="submission" date="2014-10" db="EMBL/GenBank/DDBJ databases">
        <title>Draft genome sequence of Actinoplanes utahensis NRRL 12052.</title>
        <authorList>
            <person name="Velasco-Bucheli B."/>
            <person name="del Cerro C."/>
            <person name="Hormigo D."/>
            <person name="Garcia J.L."/>
            <person name="Acebal C."/>
            <person name="Arroyo M."/>
            <person name="de la Mata I."/>
        </authorList>
    </citation>
    <scope>NUCLEOTIDE SEQUENCE [LARGE SCALE GENOMIC DNA]</scope>
    <source>
        <strain evidence="2 3">NRRL 12052</strain>
    </source>
</reference>
<dbReference type="Proteomes" id="UP000054537">
    <property type="component" value="Unassembled WGS sequence"/>
</dbReference>
<dbReference type="AlphaFoldDB" id="A0A0A6USZ7"/>
<gene>
    <name evidence="2" type="ORF">MB27_06480</name>
</gene>
<keyword evidence="1" id="KW-1133">Transmembrane helix</keyword>
<feature type="transmembrane region" description="Helical" evidence="1">
    <location>
        <begin position="12"/>
        <end position="40"/>
    </location>
</feature>
<dbReference type="OrthoDB" id="3404627at2"/>
<protein>
    <submittedName>
        <fullName evidence="2">Uncharacterized protein</fullName>
    </submittedName>
</protein>
<dbReference type="RefSeq" id="WP_043523199.1">
    <property type="nucleotide sequence ID" value="NZ_BAABKU010000004.1"/>
</dbReference>
<name>A0A0A6USZ7_ACTUT</name>
<feature type="transmembrane region" description="Helical" evidence="1">
    <location>
        <begin position="52"/>
        <end position="75"/>
    </location>
</feature>
<dbReference type="EMBL" id="JRTT01000006">
    <property type="protein sequence ID" value="KHD78118.1"/>
    <property type="molecule type" value="Genomic_DNA"/>
</dbReference>
<keyword evidence="1" id="KW-0472">Membrane</keyword>
<comment type="caution">
    <text evidence="2">The sequence shown here is derived from an EMBL/GenBank/DDBJ whole genome shotgun (WGS) entry which is preliminary data.</text>
</comment>
<evidence type="ECO:0000313" key="2">
    <source>
        <dbReference type="EMBL" id="KHD78118.1"/>
    </source>
</evidence>
<keyword evidence="1" id="KW-0812">Transmembrane</keyword>